<sequence>MYAELTAESVNCLPSFAARFFEHRRFVPLRHKRPARRRNDLRTIAYTSAFSATVPKHSLATKVLQLPSVHPKKQLYRRARSPLCCIASSSEESVAQAVTSALLLHGGSCSFSRLMDLVPLCRSLPERALTAALSNSARYRVKDSMVSLVEKPIFVAQLNFSHNAMRTPHRGVLIFVHPENGYGFIDCNTTASRRVFVPASKCTAWQKGDRVSFSAIESSDGRWRVDKMHRDTFPDRTLLPPDPLFPPCKDLEASHRTFASSRLLFSFGVRRETREVVPLDLPKVQSWVPLYVPPAAEELPLALPKRKRFRQLQRFGLDLLLEASARYSVAAESFDVICYRRTLGRLVDATLDPEAGWFSSFTYPLLDKLQSMSFLIQVSEHGTLLIDEGFDYDRLQKNADSYGRQFEGQCVHQEDNETKLFQSYSVLLGPTTVAAGQSGLKRASGGHVDLPQVRILVFTPPDAITPDEEPIEIKLRLPPLTTLTEREEYCQALTGVRREVLGFGKKGAQGVWVNQIEEQSRHDMDPSVVNKYSAHLHTVLAFLQRHATVPGSTYLMRRRRDALEVSRVDDSAFCSGL</sequence>
<dbReference type="AlphaFoldDB" id="A0AAE0ESI4"/>
<comment type="caution">
    <text evidence="1">The sequence shown here is derived from an EMBL/GenBank/DDBJ whole genome shotgun (WGS) entry which is preliminary data.</text>
</comment>
<keyword evidence="2" id="KW-1185">Reference proteome</keyword>
<dbReference type="Gene3D" id="2.40.50.140">
    <property type="entry name" value="Nucleic acid-binding proteins"/>
    <property type="match status" value="1"/>
</dbReference>
<dbReference type="InterPro" id="IPR012340">
    <property type="entry name" value="NA-bd_OB-fold"/>
</dbReference>
<dbReference type="Proteomes" id="UP001190700">
    <property type="component" value="Unassembled WGS sequence"/>
</dbReference>
<proteinExistence type="predicted"/>
<organism evidence="1 2">
    <name type="scientific">Cymbomonas tetramitiformis</name>
    <dbReference type="NCBI Taxonomy" id="36881"/>
    <lineage>
        <taxon>Eukaryota</taxon>
        <taxon>Viridiplantae</taxon>
        <taxon>Chlorophyta</taxon>
        <taxon>Pyramimonadophyceae</taxon>
        <taxon>Pyramimonadales</taxon>
        <taxon>Pyramimonadaceae</taxon>
        <taxon>Cymbomonas</taxon>
    </lineage>
</organism>
<gene>
    <name evidence="1" type="ORF">CYMTET_52659</name>
</gene>
<evidence type="ECO:0000313" key="2">
    <source>
        <dbReference type="Proteomes" id="UP001190700"/>
    </source>
</evidence>
<protein>
    <submittedName>
        <fullName evidence="1">Uncharacterized protein</fullName>
    </submittedName>
</protein>
<dbReference type="EMBL" id="LGRX02034665">
    <property type="protein sequence ID" value="KAK3237250.1"/>
    <property type="molecule type" value="Genomic_DNA"/>
</dbReference>
<reference evidence="1 2" key="1">
    <citation type="journal article" date="2015" name="Genome Biol. Evol.">
        <title>Comparative Genomics of a Bacterivorous Green Alga Reveals Evolutionary Causalities and Consequences of Phago-Mixotrophic Mode of Nutrition.</title>
        <authorList>
            <person name="Burns J.A."/>
            <person name="Paasch A."/>
            <person name="Narechania A."/>
            <person name="Kim E."/>
        </authorList>
    </citation>
    <scope>NUCLEOTIDE SEQUENCE [LARGE SCALE GENOMIC DNA]</scope>
    <source>
        <strain evidence="1 2">PLY_AMNH</strain>
    </source>
</reference>
<accession>A0AAE0ESI4</accession>
<evidence type="ECO:0000313" key="1">
    <source>
        <dbReference type="EMBL" id="KAK3237250.1"/>
    </source>
</evidence>
<name>A0AAE0ESI4_9CHLO</name>